<evidence type="ECO:0000259" key="12">
    <source>
        <dbReference type="PROSITE" id="PS50089"/>
    </source>
</evidence>
<dbReference type="Pfam" id="PF17776">
    <property type="entry name" value="NLRC4_HD2"/>
    <property type="match status" value="1"/>
</dbReference>
<evidence type="ECO:0000256" key="2">
    <source>
        <dbReference type="ARBA" id="ARBA00022490"/>
    </source>
</evidence>
<dbReference type="SMART" id="SM00367">
    <property type="entry name" value="LRR_CC"/>
    <property type="match status" value="3"/>
</dbReference>
<feature type="compositionally biased region" description="Basic and acidic residues" evidence="11">
    <location>
        <begin position="43"/>
        <end position="52"/>
    </location>
</feature>
<keyword evidence="6" id="KW-0547">Nucleotide-binding</keyword>
<dbReference type="InterPro" id="IPR041267">
    <property type="entry name" value="NLRP_HD2"/>
</dbReference>
<dbReference type="InterPro" id="IPR013083">
    <property type="entry name" value="Znf_RING/FYVE/PHD"/>
</dbReference>
<keyword evidence="15" id="KW-1185">Reference proteome</keyword>
<evidence type="ECO:0000313" key="15">
    <source>
        <dbReference type="Proteomes" id="UP000261660"/>
    </source>
</evidence>
<evidence type="ECO:0000256" key="5">
    <source>
        <dbReference type="ARBA" id="ARBA00022737"/>
    </source>
</evidence>
<feature type="region of interest" description="Disordered" evidence="11">
    <location>
        <begin position="342"/>
        <end position="363"/>
    </location>
</feature>
<feature type="region of interest" description="Disordered" evidence="11">
    <location>
        <begin position="819"/>
        <end position="902"/>
    </location>
</feature>
<feature type="region of interest" description="Disordered" evidence="11">
    <location>
        <begin position="757"/>
        <end position="788"/>
    </location>
</feature>
<dbReference type="PROSITE" id="PS50089">
    <property type="entry name" value="ZF_RING_2"/>
    <property type="match status" value="1"/>
</dbReference>
<dbReference type="PROSITE" id="PS50837">
    <property type="entry name" value="NACHT"/>
    <property type="match status" value="1"/>
</dbReference>
<keyword evidence="7 10" id="KW-0863">Zinc-finger</keyword>
<reference evidence="14" key="2">
    <citation type="submission" date="2025-09" db="UniProtKB">
        <authorList>
            <consortium name="Ensembl"/>
        </authorList>
    </citation>
    <scope>IDENTIFICATION</scope>
</reference>
<dbReference type="InterPro" id="IPR051261">
    <property type="entry name" value="NLR"/>
</dbReference>
<dbReference type="FunCoup" id="A0A3Q3EQ73">
    <property type="interactions" value="863"/>
</dbReference>
<dbReference type="InterPro" id="IPR017907">
    <property type="entry name" value="Znf_RING_CS"/>
</dbReference>
<feature type="domain" description="NACHT" evidence="13">
    <location>
        <begin position="394"/>
        <end position="528"/>
    </location>
</feature>
<evidence type="ECO:0000256" key="1">
    <source>
        <dbReference type="ARBA" id="ARBA00004496"/>
    </source>
</evidence>
<reference evidence="14" key="1">
    <citation type="submission" date="2025-08" db="UniProtKB">
        <authorList>
            <consortium name="Ensembl"/>
        </authorList>
    </citation>
    <scope>IDENTIFICATION</scope>
</reference>
<feature type="compositionally biased region" description="Basic and acidic residues" evidence="11">
    <location>
        <begin position="763"/>
        <end position="774"/>
    </location>
</feature>
<dbReference type="SMART" id="SM00368">
    <property type="entry name" value="LRR_RI"/>
    <property type="match status" value="7"/>
</dbReference>
<sequence>MDVCLEDEEDRAESPVPSCLSMKSDLSKDENPYFSKEPGPSDTKFEWSRQRAESPVPSCLSMKSDLSKDENPYFSIEPGPSDSKLTSDQNMDVCLEDEEDGAESLVPSCLSLKSDLSKDENPYFSNEPGPSDTKLTSDQNMDVCLEDKEDGAESPVPSCLSLKFKNEPLPSDIKVESRRQRAESPVPSCLSMKSDLSKDENPYFSKEPGPSDTKGTKRTHVIEEQPSCPLCQDVLKDPVSTSCGHWFCRQCITSYWDQSGSPGDSSCPQCGERSRTGPGLQTVSQSSTERIDRGLQEVLDEHKVSLRRRCECVTEGSDDTGSRTLLNRIYTELYITEGQSDEMNTQHEVRKIERDSKKKTLHETPIKSQDIFKALPNQQKPKTGAQPDQQKPIRVVLTNGVAGVGKTFSVQKFTLDWAEGSENQDVSLVILLSFRELNLIGDKVYSLLELLRVFHPTLQKVTAETLAVCKLLFIFDGLDESRLSLDFKNREVVSNVTQKSSLNTLLTNLIKGNLLPSALIWITSRPAAANQIPPSCVDRVTEVRGFTDAQKEEYFRRRFSDDEDLSSRIISHIRTSRSLHIMCLIPVFCWITATVLEHMMSTEQRGELPKTLTDMYSHFLLVQTKRKKNKYDEGPQMSPHELMEADRDVLLKLGRLAFEQLEDGNILFYQEDLERCGLDVTEASVYSGVCTEIFKTECVIFQKTVYCFVHLSVQEFLAAVYMFHCFTNRDTTVLKAFLEEKELKRFSIKDILQNQPMMKSRKSVTDSRSCQDYDDRNDDLPEDDYREEDFRKDDFPVDDYYEHDYDDLLVNDLPVDDYDEHDYDDLPVDDFPVDDYDDYNNFREDDYDDYDDYNDFRGDDYDDYNGNSEDYGKKDNVSKGDNSGKKDNVSKGDNSGNNNSDDYTSLKVFLGRAMEKSLKSKNGHLDLFVRFLHGLSLKSNQGLVGGLLGQTDNSPEMIQGVINNLKEKNSRDISPDRSINIFHCLMEMKDLSVHQEIQEFLKSENRLEKELSEIHCSALAYMLQMSEEVLNELDLKKYKTSEQGRLRLIPAVRNCRMAKLSGCGLSETHCDVIASALKSNPSHLRELDMSRNNDLKDSVVKLLAGLESPNCRLETLRLKYCSLSEISCSSLASALKSNPSHLRKLDLSDNKKLQDSGVKLLCDYLQSPNCRLETLRLSECSLSEISCSSLASALKTNPSHLRELDLSGNEKLQDSGVKLLCQGLQSPNCRLETLRLRGCSLSAVSCSSLASAVKKSNPSHLRELDLRGNNKLQDSDVKLLSDLEKNPNYRLETLRSDS</sequence>
<dbReference type="InterPro" id="IPR032675">
    <property type="entry name" value="LRR_dom_sf"/>
</dbReference>
<evidence type="ECO:0000256" key="7">
    <source>
        <dbReference type="ARBA" id="ARBA00022771"/>
    </source>
</evidence>
<feature type="compositionally biased region" description="Acidic residues" evidence="11">
    <location>
        <begin position="819"/>
        <end position="838"/>
    </location>
</feature>
<dbReference type="FunFam" id="3.40.50.300:FF:000210">
    <property type="entry name" value="Si:dkey-16p6.1"/>
    <property type="match status" value="1"/>
</dbReference>
<dbReference type="SUPFAM" id="SSF57850">
    <property type="entry name" value="RING/U-box"/>
    <property type="match status" value="1"/>
</dbReference>
<dbReference type="Pfam" id="PF13516">
    <property type="entry name" value="LRR_6"/>
    <property type="match status" value="3"/>
</dbReference>
<dbReference type="GeneTree" id="ENSGT01070000253760"/>
<dbReference type="InParanoid" id="A0A3Q3EQ73"/>
<evidence type="ECO:0000256" key="11">
    <source>
        <dbReference type="SAM" id="MobiDB-lite"/>
    </source>
</evidence>
<keyword evidence="8" id="KW-0862">Zinc</keyword>
<dbReference type="STRING" id="56723.ENSLBEP00000008297"/>
<dbReference type="PROSITE" id="PS00518">
    <property type="entry name" value="ZF_RING_1"/>
    <property type="match status" value="1"/>
</dbReference>
<evidence type="ECO:0000256" key="8">
    <source>
        <dbReference type="ARBA" id="ARBA00022833"/>
    </source>
</evidence>
<evidence type="ECO:0000256" key="6">
    <source>
        <dbReference type="ARBA" id="ARBA00022741"/>
    </source>
</evidence>
<keyword evidence="9" id="KW-0067">ATP-binding</keyword>
<accession>A0A3Q3EQ73</accession>
<evidence type="ECO:0000256" key="10">
    <source>
        <dbReference type="PROSITE-ProRule" id="PRU00175"/>
    </source>
</evidence>
<evidence type="ECO:0000256" key="9">
    <source>
        <dbReference type="ARBA" id="ARBA00022840"/>
    </source>
</evidence>
<evidence type="ECO:0000313" key="14">
    <source>
        <dbReference type="Ensembl" id="ENSLBEP00000008297.1"/>
    </source>
</evidence>
<feature type="compositionally biased region" description="Acidic residues" evidence="11">
    <location>
        <begin position="1"/>
        <end position="11"/>
    </location>
</feature>
<feature type="compositionally biased region" description="Polar residues" evidence="11">
    <location>
        <begin position="279"/>
        <end position="288"/>
    </location>
</feature>
<evidence type="ECO:0000256" key="4">
    <source>
        <dbReference type="ARBA" id="ARBA00022723"/>
    </source>
</evidence>
<evidence type="ECO:0008006" key="16">
    <source>
        <dbReference type="Google" id="ProtNLM"/>
    </source>
</evidence>
<dbReference type="InterPro" id="IPR001841">
    <property type="entry name" value="Znf_RING"/>
</dbReference>
<keyword evidence="5" id="KW-0677">Repeat</keyword>
<feature type="compositionally biased region" description="Low complexity" evidence="11">
    <location>
        <begin position="891"/>
        <end position="902"/>
    </location>
</feature>
<dbReference type="InterPro" id="IPR027417">
    <property type="entry name" value="P-loop_NTPase"/>
</dbReference>
<dbReference type="InterPro" id="IPR029495">
    <property type="entry name" value="NACHT-assoc"/>
</dbReference>
<dbReference type="InterPro" id="IPR001611">
    <property type="entry name" value="Leu-rich_rpt"/>
</dbReference>
<dbReference type="GO" id="GO:0005524">
    <property type="term" value="F:ATP binding"/>
    <property type="evidence" value="ECO:0007669"/>
    <property type="project" value="UniProtKB-KW"/>
</dbReference>
<feature type="domain" description="RING-type" evidence="12">
    <location>
        <begin position="228"/>
        <end position="270"/>
    </location>
</feature>
<dbReference type="Gene3D" id="3.40.50.300">
    <property type="entry name" value="P-loop containing nucleotide triphosphate hydrolases"/>
    <property type="match status" value="1"/>
</dbReference>
<dbReference type="GO" id="GO:0008270">
    <property type="term" value="F:zinc ion binding"/>
    <property type="evidence" value="ECO:0007669"/>
    <property type="project" value="UniProtKB-KW"/>
</dbReference>
<dbReference type="Gene3D" id="3.30.40.10">
    <property type="entry name" value="Zinc/RING finger domain, C3HC4 (zinc finger)"/>
    <property type="match status" value="1"/>
</dbReference>
<keyword evidence="2" id="KW-0963">Cytoplasm</keyword>
<keyword evidence="3" id="KW-0433">Leucine-rich repeat</keyword>
<feature type="region of interest" description="Disordered" evidence="11">
    <location>
        <begin position="1"/>
        <end position="100"/>
    </location>
</feature>
<feature type="region of interest" description="Disordered" evidence="11">
    <location>
        <begin position="263"/>
        <end position="290"/>
    </location>
</feature>
<feature type="compositionally biased region" description="Acidic residues" evidence="11">
    <location>
        <begin position="775"/>
        <end position="787"/>
    </location>
</feature>
<evidence type="ECO:0000256" key="3">
    <source>
        <dbReference type="ARBA" id="ARBA00022614"/>
    </source>
</evidence>
<dbReference type="SMART" id="SM00184">
    <property type="entry name" value="RING"/>
    <property type="match status" value="1"/>
</dbReference>
<dbReference type="Gene3D" id="3.80.10.10">
    <property type="entry name" value="Ribonuclease Inhibitor"/>
    <property type="match status" value="2"/>
</dbReference>
<keyword evidence="4" id="KW-0479">Metal-binding</keyword>
<feature type="compositionally biased region" description="Basic and acidic residues" evidence="11">
    <location>
        <begin position="870"/>
        <end position="890"/>
    </location>
</feature>
<dbReference type="SMART" id="SM01288">
    <property type="entry name" value="FISNA"/>
    <property type="match status" value="1"/>
</dbReference>
<dbReference type="Ensembl" id="ENSLBET00000008716.1">
    <property type="protein sequence ID" value="ENSLBEP00000008297.1"/>
    <property type="gene ID" value="ENSLBEG00000006374.1"/>
</dbReference>
<dbReference type="SUPFAM" id="SSF52047">
    <property type="entry name" value="RNI-like"/>
    <property type="match status" value="1"/>
</dbReference>
<organism evidence="14 15">
    <name type="scientific">Labrus bergylta</name>
    <name type="common">ballan wrasse</name>
    <dbReference type="NCBI Taxonomy" id="56723"/>
    <lineage>
        <taxon>Eukaryota</taxon>
        <taxon>Metazoa</taxon>
        <taxon>Chordata</taxon>
        <taxon>Craniata</taxon>
        <taxon>Vertebrata</taxon>
        <taxon>Euteleostomi</taxon>
        <taxon>Actinopterygii</taxon>
        <taxon>Neopterygii</taxon>
        <taxon>Teleostei</taxon>
        <taxon>Neoteleostei</taxon>
        <taxon>Acanthomorphata</taxon>
        <taxon>Eupercaria</taxon>
        <taxon>Labriformes</taxon>
        <taxon>Labridae</taxon>
        <taxon>Labrus</taxon>
    </lineage>
</organism>
<dbReference type="PANTHER" id="PTHR24106">
    <property type="entry name" value="NACHT, LRR AND CARD DOMAINS-CONTAINING"/>
    <property type="match status" value="1"/>
</dbReference>
<dbReference type="Pfam" id="PF05729">
    <property type="entry name" value="NACHT"/>
    <property type="match status" value="1"/>
</dbReference>
<name>A0A3Q3EQ73_9LABR</name>
<protein>
    <recommendedName>
        <fullName evidence="16">RING-type domain-containing protein</fullName>
    </recommendedName>
</protein>
<dbReference type="InterPro" id="IPR007111">
    <property type="entry name" value="NACHT_NTPase"/>
</dbReference>
<comment type="subcellular location">
    <subcellularLocation>
        <location evidence="1">Cytoplasm</location>
    </subcellularLocation>
</comment>
<feature type="compositionally biased region" description="Basic and acidic residues" evidence="11">
    <location>
        <begin position="344"/>
        <end position="363"/>
    </location>
</feature>
<dbReference type="InterPro" id="IPR006553">
    <property type="entry name" value="Leu-rich_rpt_Cys-con_subtyp"/>
</dbReference>
<dbReference type="Pfam" id="PF17779">
    <property type="entry name" value="WHD_NOD2"/>
    <property type="match status" value="1"/>
</dbReference>
<feature type="compositionally biased region" description="Basic and acidic residues" evidence="11">
    <location>
        <begin position="173"/>
        <end position="182"/>
    </location>
</feature>
<dbReference type="SUPFAM" id="SSF52540">
    <property type="entry name" value="P-loop containing nucleoside triphosphate hydrolases"/>
    <property type="match status" value="1"/>
</dbReference>
<dbReference type="InterPro" id="IPR041075">
    <property type="entry name" value="NOD1/2_WH"/>
</dbReference>
<dbReference type="Pfam" id="PF15227">
    <property type="entry name" value="zf-C3HC4_4"/>
    <property type="match status" value="1"/>
</dbReference>
<dbReference type="Proteomes" id="UP000261660">
    <property type="component" value="Unplaced"/>
</dbReference>
<proteinExistence type="predicted"/>
<feature type="region of interest" description="Disordered" evidence="11">
    <location>
        <begin position="115"/>
        <end position="217"/>
    </location>
</feature>
<dbReference type="Pfam" id="PF14484">
    <property type="entry name" value="FISNA"/>
    <property type="match status" value="1"/>
</dbReference>
<dbReference type="GO" id="GO:0005737">
    <property type="term" value="C:cytoplasm"/>
    <property type="evidence" value="ECO:0007669"/>
    <property type="project" value="UniProtKB-SubCell"/>
</dbReference>
<evidence type="ECO:0000259" key="13">
    <source>
        <dbReference type="PROSITE" id="PS50837"/>
    </source>
</evidence>